<dbReference type="EMBL" id="KL648012">
    <property type="protein sequence ID" value="KEY72797.1"/>
    <property type="molecule type" value="Genomic_DNA"/>
</dbReference>
<dbReference type="Proteomes" id="UP000028045">
    <property type="component" value="Unassembled WGS sequence"/>
</dbReference>
<organism evidence="2 3">
    <name type="scientific">Stachybotrys chartarum (strain CBS 109288 / IBT 7711)</name>
    <name type="common">Toxic black mold</name>
    <name type="synonym">Stilbospora chartarum</name>
    <dbReference type="NCBI Taxonomy" id="1280523"/>
    <lineage>
        <taxon>Eukaryota</taxon>
        <taxon>Fungi</taxon>
        <taxon>Dikarya</taxon>
        <taxon>Ascomycota</taxon>
        <taxon>Pezizomycotina</taxon>
        <taxon>Sordariomycetes</taxon>
        <taxon>Hypocreomycetidae</taxon>
        <taxon>Hypocreales</taxon>
        <taxon>Stachybotryaceae</taxon>
        <taxon>Stachybotrys</taxon>
    </lineage>
</organism>
<feature type="chain" id="PRO_5001771557" description="Cell surface protein" evidence="1">
    <location>
        <begin position="19"/>
        <end position="255"/>
    </location>
</feature>
<dbReference type="InterPro" id="IPR021476">
    <property type="entry name" value="Egh16-like"/>
</dbReference>
<sequence>MLSKVFIMALAASPLVAAHGKIATGDAGGNGTALGIQGGVVPGPGRNKRVGSYQTVTEPDTTVFGSTNIMTDGLGKTNGGGQNTVQSLSDAMAQSGSTLPQVSSTGGQISGTFHIVTTDGAGPIEAVLDPTGTGAFSQGTKLETVTQVPGNGGKIKATQGLNSPRGLFERMMSTITKRATNVNEDYPMAFNVPAGTICTGSMAGQENVCLVKIANSNKAGPFGGIVAVQMVDGAAAPVTTPAARRFHARRVVLNA</sequence>
<evidence type="ECO:0000256" key="1">
    <source>
        <dbReference type="SAM" id="SignalP"/>
    </source>
</evidence>
<keyword evidence="1" id="KW-0732">Signal</keyword>
<proteinExistence type="predicted"/>
<dbReference type="OrthoDB" id="5418436at2759"/>
<gene>
    <name evidence="2" type="ORF">S7711_04391</name>
</gene>
<dbReference type="AlphaFoldDB" id="A0A084B5G8"/>
<evidence type="ECO:0000313" key="3">
    <source>
        <dbReference type="Proteomes" id="UP000028045"/>
    </source>
</evidence>
<evidence type="ECO:0008006" key="4">
    <source>
        <dbReference type="Google" id="ProtNLM"/>
    </source>
</evidence>
<feature type="signal peptide" evidence="1">
    <location>
        <begin position="1"/>
        <end position="18"/>
    </location>
</feature>
<dbReference type="HOGENOM" id="CLU_047729_2_0_1"/>
<accession>A0A084B5G8</accession>
<name>A0A084B5G8_STACB</name>
<dbReference type="PANTHER" id="PTHR34618">
    <property type="entry name" value="SURFACE PROTEIN MAS1, PUTATIVE-RELATED"/>
    <property type="match status" value="1"/>
</dbReference>
<keyword evidence="3" id="KW-1185">Reference proteome</keyword>
<evidence type="ECO:0000313" key="2">
    <source>
        <dbReference type="EMBL" id="KEY72797.1"/>
    </source>
</evidence>
<dbReference type="Pfam" id="PF11327">
    <property type="entry name" value="Egh16-like"/>
    <property type="match status" value="1"/>
</dbReference>
<protein>
    <recommendedName>
        <fullName evidence="4">Cell surface protein</fullName>
    </recommendedName>
</protein>
<dbReference type="PANTHER" id="PTHR34618:SF4">
    <property type="entry name" value="CAS1"/>
    <property type="match status" value="1"/>
</dbReference>
<reference evidence="2 3" key="1">
    <citation type="journal article" date="2014" name="BMC Genomics">
        <title>Comparative genome sequencing reveals chemotype-specific gene clusters in the toxigenic black mold Stachybotrys.</title>
        <authorList>
            <person name="Semeiks J."/>
            <person name="Borek D."/>
            <person name="Otwinowski Z."/>
            <person name="Grishin N.V."/>
        </authorList>
    </citation>
    <scope>NUCLEOTIDE SEQUENCE [LARGE SCALE GENOMIC DNA]</scope>
    <source>
        <strain evidence="3">CBS 109288 / IBT 7711</strain>
    </source>
</reference>